<dbReference type="SMART" id="SM00220">
    <property type="entry name" value="S_TKc"/>
    <property type="match status" value="1"/>
</dbReference>
<dbReference type="EC" id="2.7.11.1" evidence="2"/>
<feature type="domain" description="Protein kinase" evidence="11">
    <location>
        <begin position="1"/>
        <end position="181"/>
    </location>
</feature>
<sequence>MQVETRGRDLDFKIRECKKNGETIAESQVVEWFIQLLLGVNYMHVRRILHRDLKAKNIFLKNNLLKIGDFGVSRLLMGSCDLATTFTGTPYYMSPEALKHQGYDSKSDIWSLACILHEMCHLEHAFNGYNFLSVVINIVEGETPSLPDCYSSNLNLIMNRMLNKDPVLRPGAGEILQDPFISEQLKQVKWELYGAEVKYKTAICKKEADQIRNVVQRKFHLQTLRELSEVQKMTPRERMRLRKLNVADEKAKRLKQLAEEKYQENHKRMQELRSRNFQLHSIDVLHQEDTTDHLIQSEPISARHYTPQNYHDENEDTQDRLCASEPNREIPEDPCVADAYYEDGFDSCSEESDECVEEEDEYDSDSQITYQQDSDVKAMVLHLEDMLASSCFDTDAATNMSPPVPLRSSDINGTMAQTKLSRMRESAVQSLGKKTFDKVYIYLKSARKNKTNEKEVKKQLESMVSKPNECFLVDQLLYFEEELAAMSSRTNKA</sequence>
<protein>
    <recommendedName>
        <fullName evidence="2">non-specific serine/threonine protein kinase</fullName>
        <ecNumber evidence="2">2.7.11.1</ecNumber>
    </recommendedName>
</protein>
<keyword evidence="6 13" id="KW-0418">Kinase</keyword>
<dbReference type="InterPro" id="IPR000719">
    <property type="entry name" value="Prot_kinase_dom"/>
</dbReference>
<evidence type="ECO:0000256" key="7">
    <source>
        <dbReference type="ARBA" id="ARBA00022840"/>
    </source>
</evidence>
<dbReference type="PROSITE" id="PS00108">
    <property type="entry name" value="PROTEIN_KINASE_ST"/>
    <property type="match status" value="1"/>
</dbReference>
<dbReference type="InterPro" id="IPR011009">
    <property type="entry name" value="Kinase-like_dom_sf"/>
</dbReference>
<evidence type="ECO:0000256" key="5">
    <source>
        <dbReference type="ARBA" id="ARBA00022741"/>
    </source>
</evidence>
<keyword evidence="7" id="KW-0067">ATP-binding</keyword>
<dbReference type="FunFam" id="1.10.510.10:FF:001071">
    <property type="entry name" value="NIMA related kinase 11"/>
    <property type="match status" value="1"/>
</dbReference>
<gene>
    <name evidence="13" type="primary">nek11.L</name>
</gene>
<evidence type="ECO:0000259" key="11">
    <source>
        <dbReference type="PROSITE" id="PS50011"/>
    </source>
</evidence>
<dbReference type="GO" id="GO:0004674">
    <property type="term" value="F:protein serine/threonine kinase activity"/>
    <property type="evidence" value="ECO:0007669"/>
    <property type="project" value="UniProtKB-KW"/>
</dbReference>
<evidence type="ECO:0000313" key="12">
    <source>
        <dbReference type="Proteomes" id="UP000186698"/>
    </source>
</evidence>
<evidence type="ECO:0000256" key="3">
    <source>
        <dbReference type="ARBA" id="ARBA00022527"/>
    </source>
</evidence>
<evidence type="ECO:0000256" key="8">
    <source>
        <dbReference type="ARBA" id="ARBA00047899"/>
    </source>
</evidence>
<dbReference type="Gene3D" id="1.10.510.10">
    <property type="entry name" value="Transferase(Phosphotransferase) domain 1"/>
    <property type="match status" value="1"/>
</dbReference>
<dbReference type="PROSITE" id="PS50011">
    <property type="entry name" value="PROTEIN_KINASE_DOM"/>
    <property type="match status" value="1"/>
</dbReference>
<evidence type="ECO:0000313" key="13">
    <source>
        <dbReference type="RefSeq" id="XP_041421979.1"/>
    </source>
</evidence>
<evidence type="ECO:0000256" key="6">
    <source>
        <dbReference type="ARBA" id="ARBA00022777"/>
    </source>
</evidence>
<dbReference type="AlphaFoldDB" id="A0A8J1L0C5"/>
<evidence type="ECO:0000256" key="1">
    <source>
        <dbReference type="ARBA" id="ARBA00010886"/>
    </source>
</evidence>
<dbReference type="RefSeq" id="XP_041421979.1">
    <property type="nucleotide sequence ID" value="XM_041566045.1"/>
</dbReference>
<evidence type="ECO:0000256" key="2">
    <source>
        <dbReference type="ARBA" id="ARBA00012513"/>
    </source>
</evidence>
<keyword evidence="12" id="KW-1185">Reference proteome</keyword>
<evidence type="ECO:0000256" key="10">
    <source>
        <dbReference type="SAM" id="Coils"/>
    </source>
</evidence>
<name>A0A8J1L0C5_XENLA</name>
<dbReference type="Proteomes" id="UP000186698">
    <property type="component" value="Chromosome 6L"/>
</dbReference>
<comment type="catalytic activity">
    <reaction evidence="9">
        <text>L-seryl-[protein] + ATP = O-phospho-L-seryl-[protein] + ADP + H(+)</text>
        <dbReference type="Rhea" id="RHEA:17989"/>
        <dbReference type="Rhea" id="RHEA-COMP:9863"/>
        <dbReference type="Rhea" id="RHEA-COMP:11604"/>
        <dbReference type="ChEBI" id="CHEBI:15378"/>
        <dbReference type="ChEBI" id="CHEBI:29999"/>
        <dbReference type="ChEBI" id="CHEBI:30616"/>
        <dbReference type="ChEBI" id="CHEBI:83421"/>
        <dbReference type="ChEBI" id="CHEBI:456216"/>
        <dbReference type="EC" id="2.7.11.1"/>
    </reaction>
</comment>
<feature type="coiled-coil region" evidence="10">
    <location>
        <begin position="244"/>
        <end position="275"/>
    </location>
</feature>
<comment type="catalytic activity">
    <reaction evidence="8">
        <text>L-threonyl-[protein] + ATP = O-phospho-L-threonyl-[protein] + ADP + H(+)</text>
        <dbReference type="Rhea" id="RHEA:46608"/>
        <dbReference type="Rhea" id="RHEA-COMP:11060"/>
        <dbReference type="Rhea" id="RHEA-COMP:11605"/>
        <dbReference type="ChEBI" id="CHEBI:15378"/>
        <dbReference type="ChEBI" id="CHEBI:30013"/>
        <dbReference type="ChEBI" id="CHEBI:30616"/>
        <dbReference type="ChEBI" id="CHEBI:61977"/>
        <dbReference type="ChEBI" id="CHEBI:456216"/>
        <dbReference type="EC" id="2.7.11.1"/>
    </reaction>
</comment>
<keyword evidence="3" id="KW-0723">Serine/threonine-protein kinase</keyword>
<accession>A0A8J1L0C5</accession>
<dbReference type="InterPro" id="IPR051131">
    <property type="entry name" value="NEK_Ser/Thr_kinase_NIMA"/>
</dbReference>
<organism evidence="12 13">
    <name type="scientific">Xenopus laevis</name>
    <name type="common">African clawed frog</name>
    <dbReference type="NCBI Taxonomy" id="8355"/>
    <lineage>
        <taxon>Eukaryota</taxon>
        <taxon>Metazoa</taxon>
        <taxon>Chordata</taxon>
        <taxon>Craniata</taxon>
        <taxon>Vertebrata</taxon>
        <taxon>Euteleostomi</taxon>
        <taxon>Amphibia</taxon>
        <taxon>Batrachia</taxon>
        <taxon>Anura</taxon>
        <taxon>Pipoidea</taxon>
        <taxon>Pipidae</taxon>
        <taxon>Xenopodinae</taxon>
        <taxon>Xenopus</taxon>
        <taxon>Xenopus</taxon>
    </lineage>
</organism>
<dbReference type="Pfam" id="PF00069">
    <property type="entry name" value="Pkinase"/>
    <property type="match status" value="1"/>
</dbReference>
<dbReference type="GeneID" id="108718960"/>
<dbReference type="PANTHER" id="PTHR44899">
    <property type="entry name" value="CAMK FAMILY PROTEIN KINASE"/>
    <property type="match status" value="1"/>
</dbReference>
<dbReference type="CTD" id="108718960"/>
<dbReference type="InterPro" id="IPR008271">
    <property type="entry name" value="Ser/Thr_kinase_AS"/>
</dbReference>
<evidence type="ECO:0000256" key="4">
    <source>
        <dbReference type="ARBA" id="ARBA00022679"/>
    </source>
</evidence>
<keyword evidence="4" id="KW-0808">Transferase</keyword>
<dbReference type="PANTHER" id="PTHR44899:SF8">
    <property type="entry name" value="NIMA-RELATED KINASE 11"/>
    <property type="match status" value="1"/>
</dbReference>
<reference evidence="13" key="1">
    <citation type="submission" date="2025-08" db="UniProtKB">
        <authorList>
            <consortium name="RefSeq"/>
        </authorList>
    </citation>
    <scope>IDENTIFICATION</scope>
    <source>
        <strain evidence="13">J_2021</strain>
        <tissue evidence="13">Erythrocytes</tissue>
    </source>
</reference>
<keyword evidence="5" id="KW-0547">Nucleotide-binding</keyword>
<keyword evidence="10" id="KW-0175">Coiled coil</keyword>
<comment type="similarity">
    <text evidence="1">Belongs to the protein kinase superfamily. NEK Ser/Thr protein kinase family. NIMA subfamily.</text>
</comment>
<dbReference type="SUPFAM" id="SSF56112">
    <property type="entry name" value="Protein kinase-like (PK-like)"/>
    <property type="match status" value="1"/>
</dbReference>
<proteinExistence type="inferred from homology"/>
<evidence type="ECO:0000256" key="9">
    <source>
        <dbReference type="ARBA" id="ARBA00048679"/>
    </source>
</evidence>
<dbReference type="GO" id="GO:0005524">
    <property type="term" value="F:ATP binding"/>
    <property type="evidence" value="ECO:0007669"/>
    <property type="project" value="UniProtKB-KW"/>
</dbReference>